<dbReference type="AlphaFoldDB" id="A0A4R1XSY3"/>
<dbReference type="NCBIfam" id="TIGR01549">
    <property type="entry name" value="HAD-SF-IA-v1"/>
    <property type="match status" value="1"/>
</dbReference>
<dbReference type="Pfam" id="PF00702">
    <property type="entry name" value="Hydrolase"/>
    <property type="match status" value="1"/>
</dbReference>
<comment type="cofactor">
    <cofactor evidence="1">
        <name>Mg(2+)</name>
        <dbReference type="ChEBI" id="CHEBI:18420"/>
    </cofactor>
</comment>
<dbReference type="PRINTS" id="PR00413">
    <property type="entry name" value="HADHALOGNASE"/>
</dbReference>
<dbReference type="NCBIfam" id="TIGR01509">
    <property type="entry name" value="HAD-SF-IA-v3"/>
    <property type="match status" value="1"/>
</dbReference>
<evidence type="ECO:0000313" key="5">
    <source>
        <dbReference type="EMBL" id="TCM65205.1"/>
    </source>
</evidence>
<evidence type="ECO:0000313" key="6">
    <source>
        <dbReference type="Proteomes" id="UP000294963"/>
    </source>
</evidence>
<keyword evidence="2" id="KW-0479">Metal-binding</keyword>
<gene>
    <name evidence="5" type="ORF">EC844_11543</name>
</gene>
<protein>
    <submittedName>
        <fullName evidence="5">Putative hydrolase of the HAD superfamily</fullName>
    </submittedName>
</protein>
<keyword evidence="4" id="KW-0460">Magnesium</keyword>
<organism evidence="5 6">
    <name type="scientific">Acinetobacter calcoaceticus</name>
    <dbReference type="NCBI Taxonomy" id="471"/>
    <lineage>
        <taxon>Bacteria</taxon>
        <taxon>Pseudomonadati</taxon>
        <taxon>Pseudomonadota</taxon>
        <taxon>Gammaproteobacteria</taxon>
        <taxon>Moraxellales</taxon>
        <taxon>Moraxellaceae</taxon>
        <taxon>Acinetobacter</taxon>
        <taxon>Acinetobacter calcoaceticus/baumannii complex</taxon>
    </lineage>
</organism>
<dbReference type="GO" id="GO:0016791">
    <property type="term" value="F:phosphatase activity"/>
    <property type="evidence" value="ECO:0007669"/>
    <property type="project" value="TreeGrafter"/>
</dbReference>
<dbReference type="SFLD" id="SFLDG01129">
    <property type="entry name" value="C1.5:_HAD__Beta-PGM__Phosphata"/>
    <property type="match status" value="1"/>
</dbReference>
<name>A0A4R1XSY3_ACICA</name>
<dbReference type="InterPro" id="IPR023214">
    <property type="entry name" value="HAD_sf"/>
</dbReference>
<dbReference type="SFLD" id="SFLDS00003">
    <property type="entry name" value="Haloacid_Dehalogenase"/>
    <property type="match status" value="1"/>
</dbReference>
<reference evidence="5 6" key="1">
    <citation type="submission" date="2019-03" db="EMBL/GenBank/DDBJ databases">
        <title>Genomic analyses of the natural microbiome of Caenorhabditis elegans.</title>
        <authorList>
            <person name="Samuel B."/>
        </authorList>
    </citation>
    <scope>NUCLEOTIDE SEQUENCE [LARGE SCALE GENOMIC DNA]</scope>
    <source>
        <strain evidence="5 6">JUb89</strain>
    </source>
</reference>
<dbReference type="GO" id="GO:0046872">
    <property type="term" value="F:metal ion binding"/>
    <property type="evidence" value="ECO:0007669"/>
    <property type="project" value="UniProtKB-KW"/>
</dbReference>
<dbReference type="PANTHER" id="PTHR46470:SF2">
    <property type="entry name" value="GLYCERALDEHYDE 3-PHOSPHATE PHOSPHATASE"/>
    <property type="match status" value="1"/>
</dbReference>
<dbReference type="SUPFAM" id="SSF56784">
    <property type="entry name" value="HAD-like"/>
    <property type="match status" value="1"/>
</dbReference>
<dbReference type="InterPro" id="IPR036412">
    <property type="entry name" value="HAD-like_sf"/>
</dbReference>
<dbReference type="Gene3D" id="3.40.50.1000">
    <property type="entry name" value="HAD superfamily/HAD-like"/>
    <property type="match status" value="1"/>
</dbReference>
<proteinExistence type="predicted"/>
<comment type="caution">
    <text evidence="5">The sequence shown here is derived from an EMBL/GenBank/DDBJ whole genome shotgun (WGS) entry which is preliminary data.</text>
</comment>
<dbReference type="PANTHER" id="PTHR46470">
    <property type="entry name" value="N-ACYLNEURAMINATE-9-PHOSPHATASE"/>
    <property type="match status" value="1"/>
</dbReference>
<dbReference type="GO" id="GO:0044281">
    <property type="term" value="P:small molecule metabolic process"/>
    <property type="evidence" value="ECO:0007669"/>
    <property type="project" value="UniProtKB-ARBA"/>
</dbReference>
<accession>A0A4R1XSY3</accession>
<sequence>MQIQGILFDLDNTLTHREHSIDAYSLYLAEQFFPCYTRSDLKLIGEIIRSIDQGGYPDIISMTHPSIGDSVAFALLKQLDWKNPPSMQQLTEFWFQQFGLAAVAMDHAEAVLHKLKAMGYKLAVVSNGAHATRLKIIEGLGFSHYFDLIMSSEAAGVSKPNAQIFHTTCAQLKLKPEQVLYIGDHPINDFLGATQAGLRALLLQGFHAEDVAEGYRIAKLTEIFDYL</sequence>
<evidence type="ECO:0000256" key="4">
    <source>
        <dbReference type="ARBA" id="ARBA00022842"/>
    </source>
</evidence>
<dbReference type="Gene3D" id="1.20.120.710">
    <property type="entry name" value="Haloacid dehalogenase hydrolase-like domain"/>
    <property type="match status" value="1"/>
</dbReference>
<dbReference type="OrthoDB" id="367448at2"/>
<evidence type="ECO:0000256" key="2">
    <source>
        <dbReference type="ARBA" id="ARBA00022723"/>
    </source>
</evidence>
<evidence type="ECO:0000256" key="1">
    <source>
        <dbReference type="ARBA" id="ARBA00001946"/>
    </source>
</evidence>
<dbReference type="Proteomes" id="UP000294963">
    <property type="component" value="Unassembled WGS sequence"/>
</dbReference>
<evidence type="ECO:0000256" key="3">
    <source>
        <dbReference type="ARBA" id="ARBA00022801"/>
    </source>
</evidence>
<keyword evidence="6" id="KW-1185">Reference proteome</keyword>
<dbReference type="EMBL" id="SLVJ01000015">
    <property type="protein sequence ID" value="TCM65205.1"/>
    <property type="molecule type" value="Genomic_DNA"/>
</dbReference>
<dbReference type="InterPro" id="IPR051400">
    <property type="entry name" value="HAD-like_hydrolase"/>
</dbReference>
<dbReference type="InterPro" id="IPR006439">
    <property type="entry name" value="HAD-SF_hydro_IA"/>
</dbReference>
<keyword evidence="3 5" id="KW-0378">Hydrolase</keyword>